<keyword evidence="6" id="KW-0675">Receptor</keyword>
<dbReference type="EMBL" id="JAOPHQ010003707">
    <property type="protein sequence ID" value="KAK0142143.1"/>
    <property type="molecule type" value="Genomic_DNA"/>
</dbReference>
<keyword evidence="2" id="KW-0808">Transferase</keyword>
<keyword evidence="3" id="KW-0378">Hydrolase</keyword>
<dbReference type="GO" id="GO:0005737">
    <property type="term" value="C:cytoplasm"/>
    <property type="evidence" value="ECO:0007669"/>
    <property type="project" value="TreeGrafter"/>
</dbReference>
<dbReference type="InterPro" id="IPR007053">
    <property type="entry name" value="LRAT_dom"/>
</dbReference>
<feature type="domain" description="LRAT" evidence="5">
    <location>
        <begin position="83"/>
        <end position="192"/>
    </location>
</feature>
<dbReference type="Proteomes" id="UP001174136">
    <property type="component" value="Unassembled WGS sequence"/>
</dbReference>
<protein>
    <submittedName>
        <fullName evidence="6">Retinoic acid receptor responder protein 3</fullName>
    </submittedName>
</protein>
<reference evidence="6" key="1">
    <citation type="journal article" date="2023" name="Front. Mar. Sci.">
        <title>A new Merluccius polli reference genome to investigate the effects of global change in West African waters.</title>
        <authorList>
            <person name="Mateo J.L."/>
            <person name="Blanco-Fernandez C."/>
            <person name="Garcia-Vazquez E."/>
            <person name="Machado-Schiaffino G."/>
        </authorList>
    </citation>
    <scope>NUCLEOTIDE SEQUENCE</scope>
    <source>
        <strain evidence="6">C29</strain>
        <tissue evidence="6">Fin</tissue>
    </source>
</reference>
<evidence type="ECO:0000256" key="4">
    <source>
        <dbReference type="ARBA" id="ARBA00023098"/>
    </source>
</evidence>
<accession>A0AA47NZ41</accession>
<dbReference type="AlphaFoldDB" id="A0AA47NZ41"/>
<comment type="similarity">
    <text evidence="1">Belongs to the H-rev107 family.</text>
</comment>
<evidence type="ECO:0000313" key="7">
    <source>
        <dbReference type="Proteomes" id="UP001174136"/>
    </source>
</evidence>
<comment type="caution">
    <text evidence="6">The sequence shown here is derived from an EMBL/GenBank/DDBJ whole genome shotgun (WGS) entry which is preliminary data.</text>
</comment>
<dbReference type="PANTHER" id="PTHR13943:SF31">
    <property type="entry name" value="PHOSPHOLIPASE A AND ACYLTRANSFERASE 3"/>
    <property type="match status" value="1"/>
</dbReference>
<dbReference type="Pfam" id="PF04970">
    <property type="entry name" value="LRAT"/>
    <property type="match status" value="1"/>
</dbReference>
<dbReference type="GO" id="GO:0070292">
    <property type="term" value="P:N-acylphosphatidylethanolamine metabolic process"/>
    <property type="evidence" value="ECO:0007669"/>
    <property type="project" value="TreeGrafter"/>
</dbReference>
<evidence type="ECO:0000256" key="3">
    <source>
        <dbReference type="ARBA" id="ARBA00022801"/>
    </source>
</evidence>
<dbReference type="GO" id="GO:0016410">
    <property type="term" value="F:N-acyltransferase activity"/>
    <property type="evidence" value="ECO:0007669"/>
    <property type="project" value="TreeGrafter"/>
</dbReference>
<dbReference type="InterPro" id="IPR051496">
    <property type="entry name" value="H-rev107_PLA/AT"/>
</dbReference>
<dbReference type="GO" id="GO:0004623">
    <property type="term" value="F:phospholipase A2 activity"/>
    <property type="evidence" value="ECO:0007669"/>
    <property type="project" value="TreeGrafter"/>
</dbReference>
<keyword evidence="4" id="KW-0443">Lipid metabolism</keyword>
<dbReference type="PANTHER" id="PTHR13943">
    <property type="entry name" value="HRAS-LIKE SUPPRESSOR - RELATED"/>
    <property type="match status" value="1"/>
</dbReference>
<proteinExistence type="inferred from homology"/>
<gene>
    <name evidence="6" type="primary">RARRES3_0</name>
    <name evidence="6" type="ORF">N1851_020182</name>
</gene>
<dbReference type="GO" id="GO:0008970">
    <property type="term" value="F:phospholipase A1 activity"/>
    <property type="evidence" value="ECO:0007669"/>
    <property type="project" value="TreeGrafter"/>
</dbReference>
<evidence type="ECO:0000313" key="6">
    <source>
        <dbReference type="EMBL" id="KAK0142143.1"/>
    </source>
</evidence>
<name>A0AA47NZ41_MERPO</name>
<evidence type="ECO:0000256" key="2">
    <source>
        <dbReference type="ARBA" id="ARBA00022679"/>
    </source>
</evidence>
<sequence length="232" mass="26295">MVRCLEVAGECERRWTQAGKGSGLWGGNGWEEVEGGKRWMVRVEVKPSTMAIMKGEVEGFLCLQTKGKEGEQTQTRQPKPGDLIEIFRFGYQHWAVYVGEEDVVHLTMSYGKPGTGSCCASSFEKAVMRKHKLSSVIDGCRWRINNVLDRKYTPRDTGVIVEEALEEDYSIIKRNCEHIATELRYGKANSRQVSQVTDVLQMYSAFFLHTVLLHSLHSVQLLGMFGFTTHQL</sequence>
<evidence type="ECO:0000256" key="1">
    <source>
        <dbReference type="ARBA" id="ARBA00007824"/>
    </source>
</evidence>
<organism evidence="6 7">
    <name type="scientific">Merluccius polli</name>
    <name type="common">Benguela hake</name>
    <name type="synonym">Merluccius cadenati</name>
    <dbReference type="NCBI Taxonomy" id="89951"/>
    <lineage>
        <taxon>Eukaryota</taxon>
        <taxon>Metazoa</taxon>
        <taxon>Chordata</taxon>
        <taxon>Craniata</taxon>
        <taxon>Vertebrata</taxon>
        <taxon>Euteleostomi</taxon>
        <taxon>Actinopterygii</taxon>
        <taxon>Neopterygii</taxon>
        <taxon>Teleostei</taxon>
        <taxon>Neoteleostei</taxon>
        <taxon>Acanthomorphata</taxon>
        <taxon>Zeiogadaria</taxon>
        <taxon>Gadariae</taxon>
        <taxon>Gadiformes</taxon>
        <taxon>Gadoidei</taxon>
        <taxon>Merlucciidae</taxon>
        <taxon>Merluccius</taxon>
    </lineage>
</organism>
<dbReference type="PROSITE" id="PS51934">
    <property type="entry name" value="LRAT"/>
    <property type="match status" value="1"/>
</dbReference>
<evidence type="ECO:0000259" key="5">
    <source>
        <dbReference type="PROSITE" id="PS51934"/>
    </source>
</evidence>
<keyword evidence="7" id="KW-1185">Reference proteome</keyword>
<dbReference type="Gene3D" id="3.90.1720.10">
    <property type="entry name" value="endopeptidase domain like (from Nostoc punctiforme)"/>
    <property type="match status" value="1"/>
</dbReference>